<organism evidence="1 2">
    <name type="scientific">Boletus edulis BED1</name>
    <dbReference type="NCBI Taxonomy" id="1328754"/>
    <lineage>
        <taxon>Eukaryota</taxon>
        <taxon>Fungi</taxon>
        <taxon>Dikarya</taxon>
        <taxon>Basidiomycota</taxon>
        <taxon>Agaricomycotina</taxon>
        <taxon>Agaricomycetes</taxon>
        <taxon>Agaricomycetidae</taxon>
        <taxon>Boletales</taxon>
        <taxon>Boletineae</taxon>
        <taxon>Boletaceae</taxon>
        <taxon>Boletoideae</taxon>
        <taxon>Boletus</taxon>
    </lineage>
</organism>
<dbReference type="AlphaFoldDB" id="A0AAD4BUD6"/>
<name>A0AAD4BUD6_BOLED</name>
<accession>A0AAD4BUD6</accession>
<feature type="non-terminal residue" evidence="1">
    <location>
        <position position="1"/>
    </location>
</feature>
<dbReference type="Proteomes" id="UP001194468">
    <property type="component" value="Unassembled WGS sequence"/>
</dbReference>
<reference evidence="1" key="2">
    <citation type="journal article" date="2020" name="Nat. Commun.">
        <title>Large-scale genome sequencing of mycorrhizal fungi provides insights into the early evolution of symbiotic traits.</title>
        <authorList>
            <person name="Miyauchi S."/>
            <person name="Kiss E."/>
            <person name="Kuo A."/>
            <person name="Drula E."/>
            <person name="Kohler A."/>
            <person name="Sanchez-Garcia M."/>
            <person name="Morin E."/>
            <person name="Andreopoulos B."/>
            <person name="Barry K.W."/>
            <person name="Bonito G."/>
            <person name="Buee M."/>
            <person name="Carver A."/>
            <person name="Chen C."/>
            <person name="Cichocki N."/>
            <person name="Clum A."/>
            <person name="Culley D."/>
            <person name="Crous P.W."/>
            <person name="Fauchery L."/>
            <person name="Girlanda M."/>
            <person name="Hayes R.D."/>
            <person name="Keri Z."/>
            <person name="LaButti K."/>
            <person name="Lipzen A."/>
            <person name="Lombard V."/>
            <person name="Magnuson J."/>
            <person name="Maillard F."/>
            <person name="Murat C."/>
            <person name="Nolan M."/>
            <person name="Ohm R.A."/>
            <person name="Pangilinan J."/>
            <person name="Pereira M.F."/>
            <person name="Perotto S."/>
            <person name="Peter M."/>
            <person name="Pfister S."/>
            <person name="Riley R."/>
            <person name="Sitrit Y."/>
            <person name="Stielow J.B."/>
            <person name="Szollosi G."/>
            <person name="Zifcakova L."/>
            <person name="Stursova M."/>
            <person name="Spatafora J.W."/>
            <person name="Tedersoo L."/>
            <person name="Vaario L.M."/>
            <person name="Yamada A."/>
            <person name="Yan M."/>
            <person name="Wang P."/>
            <person name="Xu J."/>
            <person name="Bruns T."/>
            <person name="Baldrian P."/>
            <person name="Vilgalys R."/>
            <person name="Dunand C."/>
            <person name="Henrissat B."/>
            <person name="Grigoriev I.V."/>
            <person name="Hibbett D."/>
            <person name="Nagy L.G."/>
            <person name="Martin F.M."/>
        </authorList>
    </citation>
    <scope>NUCLEOTIDE SEQUENCE</scope>
    <source>
        <strain evidence="1">BED1</strain>
    </source>
</reference>
<proteinExistence type="predicted"/>
<dbReference type="EMBL" id="WHUW01000013">
    <property type="protein sequence ID" value="KAF8439921.1"/>
    <property type="molecule type" value="Genomic_DNA"/>
</dbReference>
<comment type="caution">
    <text evidence="1">The sequence shown here is derived from an EMBL/GenBank/DDBJ whole genome shotgun (WGS) entry which is preliminary data.</text>
</comment>
<evidence type="ECO:0000313" key="2">
    <source>
        <dbReference type="Proteomes" id="UP001194468"/>
    </source>
</evidence>
<protein>
    <submittedName>
        <fullName evidence="1">Uncharacterized protein</fullName>
    </submittedName>
</protein>
<gene>
    <name evidence="1" type="ORF">L210DRAFT_951533</name>
</gene>
<sequence>MHGFRGYLVCVMPTLVRPIYAIMALAGISSASVDPCAGHGYHAYWYEYGGVVRIAS</sequence>
<evidence type="ECO:0000313" key="1">
    <source>
        <dbReference type="EMBL" id="KAF8439921.1"/>
    </source>
</evidence>
<reference evidence="1" key="1">
    <citation type="submission" date="2019-10" db="EMBL/GenBank/DDBJ databases">
        <authorList>
            <consortium name="DOE Joint Genome Institute"/>
            <person name="Kuo A."/>
            <person name="Miyauchi S."/>
            <person name="Kiss E."/>
            <person name="Drula E."/>
            <person name="Kohler A."/>
            <person name="Sanchez-Garcia M."/>
            <person name="Andreopoulos B."/>
            <person name="Barry K.W."/>
            <person name="Bonito G."/>
            <person name="Buee M."/>
            <person name="Carver A."/>
            <person name="Chen C."/>
            <person name="Cichocki N."/>
            <person name="Clum A."/>
            <person name="Culley D."/>
            <person name="Crous P.W."/>
            <person name="Fauchery L."/>
            <person name="Girlanda M."/>
            <person name="Hayes R."/>
            <person name="Keri Z."/>
            <person name="LaButti K."/>
            <person name="Lipzen A."/>
            <person name="Lombard V."/>
            <person name="Magnuson J."/>
            <person name="Maillard F."/>
            <person name="Morin E."/>
            <person name="Murat C."/>
            <person name="Nolan M."/>
            <person name="Ohm R."/>
            <person name="Pangilinan J."/>
            <person name="Pereira M."/>
            <person name="Perotto S."/>
            <person name="Peter M."/>
            <person name="Riley R."/>
            <person name="Sitrit Y."/>
            <person name="Stielow B."/>
            <person name="Szollosi G."/>
            <person name="Zifcakova L."/>
            <person name="Stursova M."/>
            <person name="Spatafora J.W."/>
            <person name="Tedersoo L."/>
            <person name="Vaario L.-M."/>
            <person name="Yamada A."/>
            <person name="Yan M."/>
            <person name="Wang P."/>
            <person name="Xu J."/>
            <person name="Bruns T."/>
            <person name="Baldrian P."/>
            <person name="Vilgalys R."/>
            <person name="Henrissat B."/>
            <person name="Grigoriev I.V."/>
            <person name="Hibbett D."/>
            <person name="Nagy L.G."/>
            <person name="Martin F.M."/>
        </authorList>
    </citation>
    <scope>NUCLEOTIDE SEQUENCE</scope>
    <source>
        <strain evidence="1">BED1</strain>
    </source>
</reference>
<keyword evidence="2" id="KW-1185">Reference proteome</keyword>